<evidence type="ECO:0000256" key="5">
    <source>
        <dbReference type="ARBA" id="ARBA00022723"/>
    </source>
</evidence>
<feature type="non-terminal residue" evidence="17">
    <location>
        <position position="1"/>
    </location>
</feature>
<dbReference type="STRING" id="1555241.A0A4P9X559"/>
<evidence type="ECO:0000259" key="15">
    <source>
        <dbReference type="Pfam" id="PF00690"/>
    </source>
</evidence>
<dbReference type="SUPFAM" id="SSF56784">
    <property type="entry name" value="HAD-like"/>
    <property type="match status" value="1"/>
</dbReference>
<evidence type="ECO:0000256" key="3">
    <source>
        <dbReference type="ARBA" id="ARBA00022553"/>
    </source>
</evidence>
<keyword evidence="3" id="KW-0597">Phosphoprotein</keyword>
<dbReference type="PANTHER" id="PTHR45630:SF8">
    <property type="entry name" value="CATION-TRANSPORTING ATPASE"/>
    <property type="match status" value="1"/>
</dbReference>
<evidence type="ECO:0000256" key="6">
    <source>
        <dbReference type="ARBA" id="ARBA00022741"/>
    </source>
</evidence>
<evidence type="ECO:0000256" key="10">
    <source>
        <dbReference type="ARBA" id="ARBA00022989"/>
    </source>
</evidence>
<name>A0A4P9X559_9FUNG</name>
<keyword evidence="18" id="KW-1185">Reference proteome</keyword>
<dbReference type="SFLD" id="SFLDG00002">
    <property type="entry name" value="C1.7:_P-type_atpase_like"/>
    <property type="match status" value="1"/>
</dbReference>
<dbReference type="InterPro" id="IPR018303">
    <property type="entry name" value="ATPase_P-typ_P_site"/>
</dbReference>
<gene>
    <name evidence="17" type="ORF">CXG81DRAFT_6820</name>
</gene>
<feature type="domain" description="P5B-type ATPase N-terminal" evidence="16">
    <location>
        <begin position="2"/>
        <end position="108"/>
    </location>
</feature>
<dbReference type="Pfam" id="PF12409">
    <property type="entry name" value="P5-ATPase"/>
    <property type="match status" value="1"/>
</dbReference>
<dbReference type="InterPro" id="IPR036412">
    <property type="entry name" value="HAD-like_sf"/>
</dbReference>
<dbReference type="SUPFAM" id="SSF81653">
    <property type="entry name" value="Calcium ATPase, transduction domain A"/>
    <property type="match status" value="1"/>
</dbReference>
<comment type="similarity">
    <text evidence="2 13">Belongs to the cation transport ATPase (P-type) (TC 3.A.3) family. Type V subfamily.</text>
</comment>
<feature type="transmembrane region" description="Helical" evidence="13">
    <location>
        <begin position="1030"/>
        <end position="1051"/>
    </location>
</feature>
<feature type="transmembrane region" description="Helical" evidence="13">
    <location>
        <begin position="954"/>
        <end position="972"/>
    </location>
</feature>
<feature type="transmembrane region" description="Helical" evidence="13">
    <location>
        <begin position="187"/>
        <end position="207"/>
    </location>
</feature>
<evidence type="ECO:0000256" key="2">
    <source>
        <dbReference type="ARBA" id="ARBA00006000"/>
    </source>
</evidence>
<feature type="non-terminal residue" evidence="17">
    <location>
        <position position="1178"/>
    </location>
</feature>
<dbReference type="Proteomes" id="UP000274922">
    <property type="component" value="Unassembled WGS sequence"/>
</dbReference>
<comment type="catalytic activity">
    <reaction evidence="12 13">
        <text>ATP + H2O = ADP + phosphate + H(+)</text>
        <dbReference type="Rhea" id="RHEA:13065"/>
        <dbReference type="ChEBI" id="CHEBI:15377"/>
        <dbReference type="ChEBI" id="CHEBI:15378"/>
        <dbReference type="ChEBI" id="CHEBI:30616"/>
        <dbReference type="ChEBI" id="CHEBI:43474"/>
        <dbReference type="ChEBI" id="CHEBI:456216"/>
    </reaction>
</comment>
<evidence type="ECO:0000256" key="9">
    <source>
        <dbReference type="ARBA" id="ARBA00022967"/>
    </source>
</evidence>
<dbReference type="Gene3D" id="3.40.50.1000">
    <property type="entry name" value="HAD superfamily/HAD-like"/>
    <property type="match status" value="1"/>
</dbReference>
<feature type="transmembrane region" description="Helical" evidence="13">
    <location>
        <begin position="992"/>
        <end position="1010"/>
    </location>
</feature>
<sequence>IFALLCIASGGLVYLLARWISSIYTFFNVQRCLIRDATLVGVENQYGEVELIQTVTVPFDGVVADVFPDLDRRASARAARSPALVSARQQPMTQLIMFDYRYIRFIYNPVTSLFEPNYSFADEAWTRKAHVMGGLTDAQVAQRRAIFGPNALALRTKSTMDLLAGEVLHPFYMFQVASIILWSLDDYYYYAACIFVISTVSAIQTLLETRHTMRRLQKMAYFTCPVRVRRNGTWTTVASEDVVPGDIFEVSSAHSNLVPCDAVLLAGECIVNESMLTGESVPCMRTPLNDVELRTLNFEEEEPASSARLSRFFLFNGTRMIRVRGHGDGVPSPDGALSTARPMGALGMCMRTGFNTTKGSLIRSMLFPKPNKFKFYQDSFRFIGVLFIIALIGFAASFYNFIRLHVPLTTILLRAADLITIVVPPALPATMSIGVSFAIARLRKHAIFCTSPPRVIIAGKIQMMCFDKTGTLTLEGLDVLGFRFTVPCVKPGATTAHPDHLKQLRFSELYHQEMDFPYPMIVCAMATCHSLSLVDDELIGDPLDLKMFEFTGWSIAADNAMTLATIRPRGHGKARDHIVASATPNRQVQMIVKPPTVHFSQLRPGLLPEAPKVELAVLRSFDFVSNLRRMSVIVRRVQKVGGVASDDTGEGYAMANRWFECFVKGAPEVMRQICSPASLPADYDAQLRAYAHHGYRIIACAWKRINMSTSKVYKLKRDAVENDCSFLGFIVFENKLKATTPAVVRSLRRAKIRQAMCTGDNVLTGLSVSRECGLVNPSSRIFVPRFLSPDDDWSSDAARAFEESPQSIMWEDVDGSGVPTTVAGLAPAETSLASGLDPPLFAPGSTGQYELAVTGEVFQHYLDYASEQTLARLLVKAQIFARMSPDQKHFLVERLQGLGYTVGFCGDGANDCGALKAADVGISLSEAEASVAAPLTSHSTDLECVLTTIREGRAALVTSFSCFKYMALYSLIQFTSVSLLYSQVSNLGDFQFLYIDLAIIIPVAVFMGQAEAAQTVSLKGPTATLVSKKILTSLFGQIAIQAALQVALFRWTHQQPWYAPPATDIDEKGFRSYDNTVVFLLSAFQYLIVALVFNAGRPFRAPAWRNRPFILTLGALALFNIWLTLAPSPWIRDLLELMDLPPVARFVILAAAAVDLALTWGAEEVLLPSIARAWGRLM</sequence>
<dbReference type="InterPro" id="IPR023298">
    <property type="entry name" value="ATPase_P-typ_TM_dom_sf"/>
</dbReference>
<keyword evidence="7 13" id="KW-0067">ATP-binding</keyword>
<evidence type="ECO:0000256" key="8">
    <source>
        <dbReference type="ARBA" id="ARBA00022842"/>
    </source>
</evidence>
<dbReference type="InterPro" id="IPR001757">
    <property type="entry name" value="P_typ_ATPase"/>
</dbReference>
<keyword evidence="5 13" id="KW-0479">Metal-binding</keyword>
<proteinExistence type="inferred from homology"/>
<evidence type="ECO:0000256" key="1">
    <source>
        <dbReference type="ARBA" id="ARBA00004141"/>
    </source>
</evidence>
<dbReference type="PANTHER" id="PTHR45630">
    <property type="entry name" value="CATION-TRANSPORTING ATPASE-RELATED"/>
    <property type="match status" value="1"/>
</dbReference>
<evidence type="ECO:0000256" key="7">
    <source>
        <dbReference type="ARBA" id="ARBA00022840"/>
    </source>
</evidence>
<dbReference type="AlphaFoldDB" id="A0A4P9X559"/>
<dbReference type="FunFam" id="1.20.1110.10:FF:000023">
    <property type="entry name" value="Cation-transporting ATPase"/>
    <property type="match status" value="1"/>
</dbReference>
<evidence type="ECO:0000256" key="13">
    <source>
        <dbReference type="RuleBase" id="RU362082"/>
    </source>
</evidence>
<dbReference type="EC" id="7.2.2.-" evidence="13"/>
<reference evidence="18" key="1">
    <citation type="journal article" date="2018" name="Nat. Microbiol.">
        <title>Leveraging single-cell genomics to expand the fungal tree of life.</title>
        <authorList>
            <person name="Ahrendt S.R."/>
            <person name="Quandt C.A."/>
            <person name="Ciobanu D."/>
            <person name="Clum A."/>
            <person name="Salamov A."/>
            <person name="Andreopoulos B."/>
            <person name="Cheng J.F."/>
            <person name="Woyke T."/>
            <person name="Pelin A."/>
            <person name="Henrissat B."/>
            <person name="Reynolds N.K."/>
            <person name="Benny G.L."/>
            <person name="Smith M.E."/>
            <person name="James T.Y."/>
            <person name="Grigoriev I.V."/>
        </authorList>
    </citation>
    <scope>NUCLEOTIDE SEQUENCE [LARGE SCALE GENOMIC DNA]</scope>
    <source>
        <strain evidence="18">ATCC 52028</strain>
    </source>
</reference>
<dbReference type="NCBIfam" id="TIGR01657">
    <property type="entry name" value="P-ATPase-V"/>
    <property type="match status" value="1"/>
</dbReference>
<dbReference type="InterPro" id="IPR004014">
    <property type="entry name" value="ATPase_P-typ_cation-transptr_N"/>
</dbReference>
<dbReference type="SFLD" id="SFLDF00027">
    <property type="entry name" value="p-type_atpase"/>
    <property type="match status" value="1"/>
</dbReference>
<comment type="subcellular location">
    <subcellularLocation>
        <location evidence="1 13">Membrane</location>
        <topology evidence="1 13">Multi-pass membrane protein</topology>
    </subcellularLocation>
</comment>
<protein>
    <recommendedName>
        <fullName evidence="13">Cation-transporting ATPase</fullName>
        <ecNumber evidence="13">7.2.2.-</ecNumber>
    </recommendedName>
</protein>
<dbReference type="GO" id="GO:0140358">
    <property type="term" value="F:P-type transmembrane transporter activity"/>
    <property type="evidence" value="ECO:0007669"/>
    <property type="project" value="InterPro"/>
</dbReference>
<feature type="transmembrane region" description="Helical" evidence="13">
    <location>
        <begin position="1077"/>
        <end position="1096"/>
    </location>
</feature>
<dbReference type="OrthoDB" id="48943at2759"/>
<evidence type="ECO:0000256" key="11">
    <source>
        <dbReference type="ARBA" id="ARBA00023136"/>
    </source>
</evidence>
<feature type="transmembrane region" description="Helical" evidence="13">
    <location>
        <begin position="162"/>
        <end position="181"/>
    </location>
</feature>
<dbReference type="SUPFAM" id="SSF81665">
    <property type="entry name" value="Calcium ATPase, transmembrane domain M"/>
    <property type="match status" value="1"/>
</dbReference>
<evidence type="ECO:0000256" key="4">
    <source>
        <dbReference type="ARBA" id="ARBA00022692"/>
    </source>
</evidence>
<dbReference type="InterPro" id="IPR023299">
    <property type="entry name" value="ATPase_P-typ_cyto_dom_N"/>
</dbReference>
<evidence type="ECO:0000259" key="14">
    <source>
        <dbReference type="Pfam" id="PF00122"/>
    </source>
</evidence>
<dbReference type="InterPro" id="IPR059000">
    <property type="entry name" value="ATPase_P-type_domA"/>
</dbReference>
<keyword evidence="9 13" id="KW-1278">Translocase</keyword>
<dbReference type="Pfam" id="PF00122">
    <property type="entry name" value="E1-E2_ATPase"/>
    <property type="match status" value="1"/>
</dbReference>
<dbReference type="Gene3D" id="3.40.1110.10">
    <property type="entry name" value="Calcium-transporting ATPase, cytoplasmic domain N"/>
    <property type="match status" value="1"/>
</dbReference>
<keyword evidence="4 13" id="KW-0812">Transmembrane</keyword>
<dbReference type="EMBL" id="ML014228">
    <property type="protein sequence ID" value="RKP00225.1"/>
    <property type="molecule type" value="Genomic_DNA"/>
</dbReference>
<feature type="transmembrane region" description="Helical" evidence="13">
    <location>
        <begin position="419"/>
        <end position="440"/>
    </location>
</feature>
<dbReference type="InterPro" id="IPR006544">
    <property type="entry name" value="P-type_TPase_V"/>
</dbReference>
<evidence type="ECO:0000313" key="18">
    <source>
        <dbReference type="Proteomes" id="UP000274922"/>
    </source>
</evidence>
<feature type="domain" description="P-type ATPase A" evidence="14">
    <location>
        <begin position="226"/>
        <end position="298"/>
    </location>
</feature>
<keyword evidence="10 13" id="KW-1133">Transmembrane helix</keyword>
<accession>A0A4P9X559</accession>
<dbReference type="FunFam" id="3.40.50.1000:FF:000068">
    <property type="entry name" value="Cation-transporting ATPase"/>
    <property type="match status" value="1"/>
</dbReference>
<dbReference type="InterPro" id="IPR047819">
    <property type="entry name" value="P5A-ATPase_N"/>
</dbReference>
<dbReference type="GO" id="GO:0046872">
    <property type="term" value="F:metal ion binding"/>
    <property type="evidence" value="ECO:0007669"/>
    <property type="project" value="UniProtKB-UniRule"/>
</dbReference>
<dbReference type="Gene3D" id="2.70.150.10">
    <property type="entry name" value="Calcium-transporting ATPase, cytoplasmic transduction domain A"/>
    <property type="match status" value="1"/>
</dbReference>
<dbReference type="GO" id="GO:0006874">
    <property type="term" value="P:intracellular calcium ion homeostasis"/>
    <property type="evidence" value="ECO:0007669"/>
    <property type="project" value="TreeGrafter"/>
</dbReference>
<evidence type="ECO:0000259" key="16">
    <source>
        <dbReference type="Pfam" id="PF12409"/>
    </source>
</evidence>
<dbReference type="SUPFAM" id="SSF81660">
    <property type="entry name" value="Metal cation-transporting ATPase, ATP-binding domain N"/>
    <property type="match status" value="1"/>
</dbReference>
<dbReference type="GO" id="GO:0019829">
    <property type="term" value="F:ATPase-coupled monoatomic cation transmembrane transporter activity"/>
    <property type="evidence" value="ECO:0007669"/>
    <property type="project" value="UniProtKB-UniRule"/>
</dbReference>
<keyword evidence="8 13" id="KW-0460">Magnesium</keyword>
<dbReference type="Pfam" id="PF00690">
    <property type="entry name" value="Cation_ATPase_N"/>
    <property type="match status" value="1"/>
</dbReference>
<dbReference type="NCBIfam" id="TIGR01494">
    <property type="entry name" value="ATPase_P-type"/>
    <property type="match status" value="1"/>
</dbReference>
<evidence type="ECO:0000313" key="17">
    <source>
        <dbReference type="EMBL" id="RKP00225.1"/>
    </source>
</evidence>
<feature type="transmembrane region" description="Helical" evidence="13">
    <location>
        <begin position="1108"/>
        <end position="1131"/>
    </location>
</feature>
<evidence type="ECO:0000256" key="12">
    <source>
        <dbReference type="ARBA" id="ARBA00049360"/>
    </source>
</evidence>
<dbReference type="SFLD" id="SFLDS00003">
    <property type="entry name" value="Haloacid_Dehalogenase"/>
    <property type="match status" value="1"/>
</dbReference>
<dbReference type="InterPro" id="IPR044492">
    <property type="entry name" value="P_typ_ATPase_HD_dom"/>
</dbReference>
<organism evidence="17 18">
    <name type="scientific">Caulochytrium protostelioides</name>
    <dbReference type="NCBI Taxonomy" id="1555241"/>
    <lineage>
        <taxon>Eukaryota</taxon>
        <taxon>Fungi</taxon>
        <taxon>Fungi incertae sedis</taxon>
        <taxon>Chytridiomycota</taxon>
        <taxon>Chytridiomycota incertae sedis</taxon>
        <taxon>Chytridiomycetes</taxon>
        <taxon>Caulochytriales</taxon>
        <taxon>Caulochytriaceae</taxon>
        <taxon>Caulochytrium</taxon>
    </lineage>
</organism>
<dbReference type="Gene3D" id="1.20.1110.10">
    <property type="entry name" value="Calcium-transporting ATPase, transmembrane domain"/>
    <property type="match status" value="1"/>
</dbReference>
<dbReference type="PROSITE" id="PS00154">
    <property type="entry name" value="ATPASE_E1_E2"/>
    <property type="match status" value="1"/>
</dbReference>
<dbReference type="GO" id="GO:0005524">
    <property type="term" value="F:ATP binding"/>
    <property type="evidence" value="ECO:0007669"/>
    <property type="project" value="UniProtKB-UniRule"/>
</dbReference>
<keyword evidence="11 13" id="KW-0472">Membrane</keyword>
<dbReference type="PRINTS" id="PR00119">
    <property type="entry name" value="CATATPASE"/>
</dbReference>
<feature type="domain" description="Cation-transporting P-type ATPase N-terminal" evidence="15">
    <location>
        <begin position="134"/>
        <end position="182"/>
    </location>
</feature>
<dbReference type="InterPro" id="IPR023214">
    <property type="entry name" value="HAD_sf"/>
</dbReference>
<keyword evidence="6 13" id="KW-0547">Nucleotide-binding</keyword>
<dbReference type="InterPro" id="IPR008250">
    <property type="entry name" value="ATPase_P-typ_transduc_dom_A_sf"/>
</dbReference>
<feature type="transmembrane region" description="Helical" evidence="13">
    <location>
        <begin position="379"/>
        <end position="399"/>
    </location>
</feature>
<feature type="transmembrane region" description="Helical" evidence="13">
    <location>
        <begin position="1143"/>
        <end position="1162"/>
    </location>
</feature>
<dbReference type="GO" id="GO:0016020">
    <property type="term" value="C:membrane"/>
    <property type="evidence" value="ECO:0007669"/>
    <property type="project" value="UniProtKB-SubCell"/>
</dbReference>
<dbReference type="GO" id="GO:0016887">
    <property type="term" value="F:ATP hydrolysis activity"/>
    <property type="evidence" value="ECO:0007669"/>
    <property type="project" value="InterPro"/>
</dbReference>